<keyword evidence="5" id="KW-0393">Immunoglobulin domain</keyword>
<reference evidence="9" key="1">
    <citation type="submission" date="2025-08" db="UniProtKB">
        <authorList>
            <consortium name="RefSeq"/>
        </authorList>
    </citation>
    <scope>IDENTIFICATION</scope>
</reference>
<protein>
    <submittedName>
        <fullName evidence="9">Uncharacterized protein LOC115219900 isoform X1</fullName>
    </submittedName>
</protein>
<gene>
    <name evidence="9" type="primary">LOC115219900</name>
</gene>
<dbReference type="InterPro" id="IPR013783">
    <property type="entry name" value="Ig-like_fold"/>
</dbReference>
<keyword evidence="2" id="KW-0472">Membrane</keyword>
<evidence type="ECO:0000256" key="3">
    <source>
        <dbReference type="ARBA" id="ARBA00023157"/>
    </source>
</evidence>
<evidence type="ECO:0000256" key="1">
    <source>
        <dbReference type="ARBA" id="ARBA00004479"/>
    </source>
</evidence>
<dbReference type="GO" id="GO:0098609">
    <property type="term" value="P:cell-cell adhesion"/>
    <property type="evidence" value="ECO:0007669"/>
    <property type="project" value="TreeGrafter"/>
</dbReference>
<evidence type="ECO:0000256" key="5">
    <source>
        <dbReference type="ARBA" id="ARBA00023319"/>
    </source>
</evidence>
<dbReference type="GO" id="GO:0005886">
    <property type="term" value="C:plasma membrane"/>
    <property type="evidence" value="ECO:0007669"/>
    <property type="project" value="TreeGrafter"/>
</dbReference>
<dbReference type="Proteomes" id="UP000515154">
    <property type="component" value="Linkage group LG15"/>
</dbReference>
<dbReference type="SMART" id="SM00409">
    <property type="entry name" value="IG"/>
    <property type="match status" value="1"/>
</dbReference>
<accession>A0A6P7T733</accession>
<dbReference type="Gene3D" id="2.60.40.10">
    <property type="entry name" value="Immunoglobulins"/>
    <property type="match status" value="3"/>
</dbReference>
<dbReference type="InterPro" id="IPR036179">
    <property type="entry name" value="Ig-like_dom_sf"/>
</dbReference>
<feature type="signal peptide" evidence="6">
    <location>
        <begin position="1"/>
        <end position="26"/>
    </location>
</feature>
<dbReference type="InterPro" id="IPR051275">
    <property type="entry name" value="Cell_adhesion_signaling"/>
</dbReference>
<keyword evidence="8" id="KW-1185">Reference proteome</keyword>
<keyword evidence="3" id="KW-1015">Disulfide bond</keyword>
<comment type="subcellular location">
    <subcellularLocation>
        <location evidence="1">Membrane</location>
        <topology evidence="1">Single-pass type I membrane protein</topology>
    </subcellularLocation>
</comment>
<dbReference type="InterPro" id="IPR013151">
    <property type="entry name" value="Immunoglobulin_dom"/>
</dbReference>
<dbReference type="Pfam" id="PF08205">
    <property type="entry name" value="C2-set_2"/>
    <property type="match status" value="1"/>
</dbReference>
<dbReference type="InterPro" id="IPR013162">
    <property type="entry name" value="CD80_C2-set"/>
</dbReference>
<evidence type="ECO:0000259" key="7">
    <source>
        <dbReference type="PROSITE" id="PS50835"/>
    </source>
</evidence>
<evidence type="ECO:0000313" key="9">
    <source>
        <dbReference type="RefSeq" id="XP_029646067.1"/>
    </source>
</evidence>
<dbReference type="InterPro" id="IPR003599">
    <property type="entry name" value="Ig_sub"/>
</dbReference>
<evidence type="ECO:0000256" key="6">
    <source>
        <dbReference type="SAM" id="SignalP"/>
    </source>
</evidence>
<sequence>MAKLELLTMKIFIFGVLVSMFAAAKADEKLLIRSHPMTVKEGQSFKLVCDLHIESMSNLLKNALVWKHNNEKLTFNERVEGEFNETYKVNTTIAIKPTVYTSELEILKVSPSNDGNYTCESHKKVSNNFQVFNKAVTDIVVLQDIGELVLTVGTTEITAKNSGKSVNIPETGQKFVCRTRGSNPKPIIHFYLDGKDMKNEWEPADISSYVRVTSGAKSGVRSHSSELVAEGKVLIKKSNKVRSLSCTAEMEGSAFKVKTVTANISFAFDPQFTCKNKSAILNDRYVTLECEVEANPPITKHAWRYGDVSVLEPNNETVEYTQSEEVVDGVHRVTLTIDKVLKRHFNTTFFLEVETEDNKVHTHPVRLTEKQWSSASSRQYQEFLFTALLTLTAKILTN</sequence>
<name>A0A6P7T733_9MOLL</name>
<dbReference type="PANTHER" id="PTHR11640">
    <property type="entry name" value="NEPHRIN"/>
    <property type="match status" value="1"/>
</dbReference>
<dbReference type="GO" id="GO:0050839">
    <property type="term" value="F:cell adhesion molecule binding"/>
    <property type="evidence" value="ECO:0007669"/>
    <property type="project" value="TreeGrafter"/>
</dbReference>
<keyword evidence="4" id="KW-0325">Glycoprotein</keyword>
<evidence type="ECO:0000256" key="4">
    <source>
        <dbReference type="ARBA" id="ARBA00023180"/>
    </source>
</evidence>
<dbReference type="InterPro" id="IPR007110">
    <property type="entry name" value="Ig-like_dom"/>
</dbReference>
<keyword evidence="6" id="KW-0732">Signal</keyword>
<dbReference type="PANTHER" id="PTHR11640:SF164">
    <property type="entry name" value="MAM DOMAIN-CONTAINING GLYCOSYLPHOSPHATIDYLINOSITOL ANCHOR PROTEIN 1"/>
    <property type="match status" value="1"/>
</dbReference>
<dbReference type="Pfam" id="PF00047">
    <property type="entry name" value="ig"/>
    <property type="match status" value="1"/>
</dbReference>
<dbReference type="KEGG" id="osn:115219900"/>
<feature type="chain" id="PRO_5027565287" evidence="6">
    <location>
        <begin position="27"/>
        <end position="398"/>
    </location>
</feature>
<dbReference type="GO" id="GO:0005911">
    <property type="term" value="C:cell-cell junction"/>
    <property type="evidence" value="ECO:0007669"/>
    <property type="project" value="TreeGrafter"/>
</dbReference>
<organism evidence="8 9">
    <name type="scientific">Octopus sinensis</name>
    <name type="common">East Asian common octopus</name>
    <dbReference type="NCBI Taxonomy" id="2607531"/>
    <lineage>
        <taxon>Eukaryota</taxon>
        <taxon>Metazoa</taxon>
        <taxon>Spiralia</taxon>
        <taxon>Lophotrochozoa</taxon>
        <taxon>Mollusca</taxon>
        <taxon>Cephalopoda</taxon>
        <taxon>Coleoidea</taxon>
        <taxon>Octopodiformes</taxon>
        <taxon>Octopoda</taxon>
        <taxon>Incirrata</taxon>
        <taxon>Octopodidae</taxon>
        <taxon>Octopus</taxon>
    </lineage>
</organism>
<dbReference type="RefSeq" id="XP_029646067.1">
    <property type="nucleotide sequence ID" value="XM_029790207.2"/>
</dbReference>
<dbReference type="SUPFAM" id="SSF48726">
    <property type="entry name" value="Immunoglobulin"/>
    <property type="match status" value="1"/>
</dbReference>
<evidence type="ECO:0000313" key="8">
    <source>
        <dbReference type="Proteomes" id="UP000515154"/>
    </source>
</evidence>
<evidence type="ECO:0000256" key="2">
    <source>
        <dbReference type="ARBA" id="ARBA00023136"/>
    </source>
</evidence>
<dbReference type="PROSITE" id="PS50835">
    <property type="entry name" value="IG_LIKE"/>
    <property type="match status" value="1"/>
</dbReference>
<proteinExistence type="predicted"/>
<dbReference type="AlphaFoldDB" id="A0A6P7T733"/>
<feature type="domain" description="Ig-like" evidence="7">
    <location>
        <begin position="28"/>
        <end position="137"/>
    </location>
</feature>